<dbReference type="STRING" id="619805.SAMN05660477_00394"/>
<dbReference type="PANTHER" id="PTHR34047:SF8">
    <property type="entry name" value="PROTEIN YKFC"/>
    <property type="match status" value="1"/>
</dbReference>
<evidence type="ECO:0000313" key="4">
    <source>
        <dbReference type="Proteomes" id="UP000191112"/>
    </source>
</evidence>
<dbReference type="EMBL" id="FUYZ01000001">
    <property type="protein sequence ID" value="SKB63519.1"/>
    <property type="molecule type" value="Genomic_DNA"/>
</dbReference>
<evidence type="ECO:0000313" key="3">
    <source>
        <dbReference type="EMBL" id="SKB63519.1"/>
    </source>
</evidence>
<dbReference type="Proteomes" id="UP000191112">
    <property type="component" value="Unassembled WGS sequence"/>
</dbReference>
<evidence type="ECO:0000259" key="2">
    <source>
        <dbReference type="PROSITE" id="PS50878"/>
    </source>
</evidence>
<keyword evidence="4" id="KW-1185">Reference proteome</keyword>
<dbReference type="InterPro" id="IPR043502">
    <property type="entry name" value="DNA/RNA_pol_sf"/>
</dbReference>
<dbReference type="CDD" id="cd01646">
    <property type="entry name" value="RT_Bac_retron_I"/>
    <property type="match status" value="1"/>
</dbReference>
<dbReference type="InterPro" id="IPR051083">
    <property type="entry name" value="GrpII_Intron_Splice-Mob/Def"/>
</dbReference>
<comment type="similarity">
    <text evidence="1">Belongs to the bacterial reverse transcriptase family.</text>
</comment>
<feature type="domain" description="Reverse transcriptase" evidence="2">
    <location>
        <begin position="53"/>
        <end position="338"/>
    </location>
</feature>
<organism evidence="3 4">
    <name type="scientific">Soonwooa buanensis</name>
    <dbReference type="NCBI Taxonomy" id="619805"/>
    <lineage>
        <taxon>Bacteria</taxon>
        <taxon>Pseudomonadati</taxon>
        <taxon>Bacteroidota</taxon>
        <taxon>Flavobacteriia</taxon>
        <taxon>Flavobacteriales</taxon>
        <taxon>Weeksellaceae</taxon>
        <taxon>Chryseobacterium group</taxon>
        <taxon>Soonwooa</taxon>
    </lineage>
</organism>
<sequence length="396" mass="46764">MCDVWVLVRPRLVGSRSTTPIIRTRIRIAALTYAKKNKTSQTLALAKKQQTFQKALVGFPKTTFLKAKEIDMKRINNIFQRIISIENLMIADEKAQKGKAKQYGVVLHNKNKEENILKLHNMLISKTYKTSEYDIFKVHEPKEREVFRLPYFPDRICHHAIMNVLEPIFVAVFTADSYSCIKGRGIHKASFNLRKALKNVEETTYCLKLDIKKFYPNIDHDILKTLLRRKFKDNDLLWLLDDIIDSAPGLPIGNYLSQYLANFYLTYFDHWIKEQLRVKYYFRYADDIVILHKDKDYLHRVLNVIKDYFDLNLLLEVKDNWQVFPVEARGIDFVGYVHFHTHVRLRKSIKKRFARMLKRKPRKESIASYTGWTKHCDSKNLMKKLIPECSTLATLK</sequence>
<dbReference type="InterPro" id="IPR000477">
    <property type="entry name" value="RT_dom"/>
</dbReference>
<name>A0A1T5CVP5_9FLAO</name>
<reference evidence="3 4" key="1">
    <citation type="submission" date="2017-02" db="EMBL/GenBank/DDBJ databases">
        <authorList>
            <person name="Peterson S.W."/>
        </authorList>
    </citation>
    <scope>NUCLEOTIDE SEQUENCE [LARGE SCALE GENOMIC DNA]</scope>
    <source>
        <strain evidence="3 4">DSM 22323</strain>
    </source>
</reference>
<dbReference type="AlphaFoldDB" id="A0A1T5CVP5"/>
<protein>
    <submittedName>
        <fullName evidence="3">Retron-type reverse transcriptase</fullName>
    </submittedName>
</protein>
<keyword evidence="3" id="KW-0808">Transferase</keyword>
<evidence type="ECO:0000256" key="1">
    <source>
        <dbReference type="ARBA" id="ARBA00034120"/>
    </source>
</evidence>
<keyword evidence="3" id="KW-0548">Nucleotidyltransferase</keyword>
<keyword evidence="3" id="KW-0695">RNA-directed DNA polymerase</keyword>
<dbReference type="PANTHER" id="PTHR34047">
    <property type="entry name" value="NUCLEAR INTRON MATURASE 1, MITOCHONDRIAL-RELATED"/>
    <property type="match status" value="1"/>
</dbReference>
<dbReference type="PROSITE" id="PS50878">
    <property type="entry name" value="RT_POL"/>
    <property type="match status" value="1"/>
</dbReference>
<proteinExistence type="inferred from homology"/>
<accession>A0A1T5CVP5</accession>
<gene>
    <name evidence="3" type="ORF">SAMN05660477_00394</name>
</gene>
<dbReference type="SUPFAM" id="SSF56672">
    <property type="entry name" value="DNA/RNA polymerases"/>
    <property type="match status" value="1"/>
</dbReference>
<dbReference type="GO" id="GO:0003964">
    <property type="term" value="F:RNA-directed DNA polymerase activity"/>
    <property type="evidence" value="ECO:0007669"/>
    <property type="project" value="UniProtKB-KW"/>
</dbReference>
<dbReference type="Pfam" id="PF00078">
    <property type="entry name" value="RVT_1"/>
    <property type="match status" value="1"/>
</dbReference>